<evidence type="ECO:0000313" key="1">
    <source>
        <dbReference type="EMBL" id="GFH08338.1"/>
    </source>
</evidence>
<sequence>MNPRPKFQQSALDTVMFSAVNASATLFTLGQLREPHKAAATTRQRQEAALVSQQLRLIHPADPPGPTNKLDRSGWSQLTVSTAGLIRQLLDIRAAGPGPANLLRQGAGLTDTELRAISSRVLIISSARDRLLPSIQE</sequence>
<reference evidence="1 2" key="1">
    <citation type="submission" date="2020-02" db="EMBL/GenBank/DDBJ databases">
        <title>Draft genome sequence of Haematococcus lacustris strain NIES-144.</title>
        <authorList>
            <person name="Morimoto D."/>
            <person name="Nakagawa S."/>
            <person name="Yoshida T."/>
            <person name="Sawayama S."/>
        </authorList>
    </citation>
    <scope>NUCLEOTIDE SEQUENCE [LARGE SCALE GENOMIC DNA]</scope>
    <source>
        <strain evidence="1 2">NIES-144</strain>
    </source>
</reference>
<accession>A0A699YK65</accession>
<organism evidence="1 2">
    <name type="scientific">Haematococcus lacustris</name>
    <name type="common">Green alga</name>
    <name type="synonym">Haematococcus pluvialis</name>
    <dbReference type="NCBI Taxonomy" id="44745"/>
    <lineage>
        <taxon>Eukaryota</taxon>
        <taxon>Viridiplantae</taxon>
        <taxon>Chlorophyta</taxon>
        <taxon>core chlorophytes</taxon>
        <taxon>Chlorophyceae</taxon>
        <taxon>CS clade</taxon>
        <taxon>Chlamydomonadales</taxon>
        <taxon>Haematococcaceae</taxon>
        <taxon>Haematococcus</taxon>
    </lineage>
</organism>
<dbReference type="EMBL" id="BLLF01000154">
    <property type="protein sequence ID" value="GFH08338.1"/>
    <property type="molecule type" value="Genomic_DNA"/>
</dbReference>
<name>A0A699YK65_HAELA</name>
<proteinExistence type="predicted"/>
<protein>
    <submittedName>
        <fullName evidence="1">Uncharacterized protein</fullName>
    </submittedName>
</protein>
<feature type="non-terminal residue" evidence="1">
    <location>
        <position position="137"/>
    </location>
</feature>
<dbReference type="AlphaFoldDB" id="A0A699YK65"/>
<gene>
    <name evidence="1" type="ORF">HaLaN_03283</name>
</gene>
<comment type="caution">
    <text evidence="1">The sequence shown here is derived from an EMBL/GenBank/DDBJ whole genome shotgun (WGS) entry which is preliminary data.</text>
</comment>
<evidence type="ECO:0000313" key="2">
    <source>
        <dbReference type="Proteomes" id="UP000485058"/>
    </source>
</evidence>
<keyword evidence="2" id="KW-1185">Reference proteome</keyword>
<dbReference type="Proteomes" id="UP000485058">
    <property type="component" value="Unassembled WGS sequence"/>
</dbReference>